<proteinExistence type="predicted"/>
<organism evidence="1 2">
    <name type="scientific">Funneliformis geosporum</name>
    <dbReference type="NCBI Taxonomy" id="1117311"/>
    <lineage>
        <taxon>Eukaryota</taxon>
        <taxon>Fungi</taxon>
        <taxon>Fungi incertae sedis</taxon>
        <taxon>Mucoromycota</taxon>
        <taxon>Glomeromycotina</taxon>
        <taxon>Glomeromycetes</taxon>
        <taxon>Glomerales</taxon>
        <taxon>Glomeraceae</taxon>
        <taxon>Funneliformis</taxon>
    </lineage>
</organism>
<accession>A0A9W4T4J0</accession>
<keyword evidence="2" id="KW-1185">Reference proteome</keyword>
<comment type="caution">
    <text evidence="1">The sequence shown here is derived from an EMBL/GenBank/DDBJ whole genome shotgun (WGS) entry which is preliminary data.</text>
</comment>
<feature type="non-terminal residue" evidence="1">
    <location>
        <position position="1"/>
    </location>
</feature>
<dbReference type="EMBL" id="CAMKVN010006348">
    <property type="protein sequence ID" value="CAI2190173.1"/>
    <property type="molecule type" value="Genomic_DNA"/>
</dbReference>
<reference evidence="1" key="1">
    <citation type="submission" date="2022-08" db="EMBL/GenBank/DDBJ databases">
        <authorList>
            <person name="Kallberg Y."/>
            <person name="Tangrot J."/>
            <person name="Rosling A."/>
        </authorList>
    </citation>
    <scope>NUCLEOTIDE SEQUENCE</scope>
    <source>
        <strain evidence="1">Wild A</strain>
    </source>
</reference>
<dbReference type="Proteomes" id="UP001153678">
    <property type="component" value="Unassembled WGS sequence"/>
</dbReference>
<evidence type="ECO:0000313" key="1">
    <source>
        <dbReference type="EMBL" id="CAI2190173.1"/>
    </source>
</evidence>
<sequence>SLYLYHQSSINTKTANPNHPFMSHFQEHFTHEIRDFYGDYLEQNLISQQDKDEYFQNFLTKEKSNVSMKLSNEKEEKKKPQWTEDKIKRLLSFLKGRKHVLKQLKEHRGGSGNAKTELWIDASNELSNIFNPKQCEIKWKNIKQTNKLQPNYQFKKDVEAILFP</sequence>
<dbReference type="AlphaFoldDB" id="A0A9W4T4J0"/>
<protein>
    <submittedName>
        <fullName evidence="1">16798_t:CDS:1</fullName>
    </submittedName>
</protein>
<evidence type="ECO:0000313" key="2">
    <source>
        <dbReference type="Proteomes" id="UP001153678"/>
    </source>
</evidence>
<gene>
    <name evidence="1" type="ORF">FWILDA_LOCUS14443</name>
</gene>
<name>A0A9W4T4J0_9GLOM</name>